<dbReference type="Proteomes" id="UP001154114">
    <property type="component" value="Chromosome 20"/>
</dbReference>
<dbReference type="EMBL" id="LR824023">
    <property type="protein sequence ID" value="CAD0203791.1"/>
    <property type="molecule type" value="Genomic_DNA"/>
</dbReference>
<reference evidence="3" key="1">
    <citation type="submission" date="2021-12" db="EMBL/GenBank/DDBJ databases">
        <authorList>
            <person name="King R."/>
        </authorList>
    </citation>
    <scope>NUCLEOTIDE SEQUENCE</scope>
</reference>
<feature type="compositionally biased region" description="Basic and acidic residues" evidence="1">
    <location>
        <begin position="673"/>
        <end position="695"/>
    </location>
</feature>
<feature type="compositionally biased region" description="Basic residues" evidence="1">
    <location>
        <begin position="288"/>
        <end position="308"/>
    </location>
</feature>
<feature type="compositionally biased region" description="Polar residues" evidence="1">
    <location>
        <begin position="318"/>
        <end position="334"/>
    </location>
</feature>
<feature type="compositionally biased region" description="Low complexity" evidence="1">
    <location>
        <begin position="479"/>
        <end position="503"/>
    </location>
</feature>
<feature type="chain" id="PRO_5040463779" evidence="2">
    <location>
        <begin position="18"/>
        <end position="695"/>
    </location>
</feature>
<sequence>MRRIFINCLLLASLAVALPNGRNKRDFSYLRNLAQKILYGNNELNIELTPSSEELQARDMNKFRLYEVPGYDIMIKVPVDDEGNYNGEVPVNLNAFGATVGTNTPGNTVHALSHVNNLVSSGILNDNHDQMLRGSFGPIFPNGSDEAESYEEGIDLAKMGEPGYTENGSYEEAENFKEPVEFIEQYNQEQSEESNPPMVFTADNEPAVQAPQTIVANSDLTPNCDRVRVDTGYLLPPEEFPVERVPVPQPETYPVAVPAPAPAPAFVNVFYPNPADHIKNPRTTENNHHHKHHVHHHRHPHHHHHPEPHHHEHDKSNETSTDNGTIMEGSTTEDPVNYRVQFVSRVSNTETFQGINTGTTLNNTAVNATNPIGAGYGSNQFAYRNQDDLKMVTYDSKLKTNNGSSPVTSFKDESGVVNQKTSSNVTEDLKNSSTSTEKTENGNEGAFTSERSRNNHGHHHPRHPHHHHQQHPHHHVLNHHPLPYQNPPNFGINGNPNGNDNNPTEMTPENKMSDEVPLQKFEDTKTDTDDNVAPTTDSTDSNQEEFTTPSESADQKYPLRYPMSTDEDPRDQNMTFLERLRNIHLHRSGHPSKHPHHHHKTHHSHEINPAIEHAQIRNIFDIYPELKSMMDANLHTNKVQQNPDIEETTTELDSKLKENEDVNDKGNQNNSGLERENERDSNDTRPKDRGDVPDE</sequence>
<dbReference type="OrthoDB" id="6375462at2759"/>
<evidence type="ECO:0000313" key="3">
    <source>
        <dbReference type="EMBL" id="CAD0203791.1"/>
    </source>
</evidence>
<feature type="signal peptide" evidence="2">
    <location>
        <begin position="1"/>
        <end position="17"/>
    </location>
</feature>
<feature type="compositionally biased region" description="Basic residues" evidence="1">
    <location>
        <begin position="454"/>
        <end position="478"/>
    </location>
</feature>
<feature type="compositionally biased region" description="Basic and acidic residues" evidence="1">
    <location>
        <begin position="652"/>
        <end position="664"/>
    </location>
</feature>
<keyword evidence="4" id="KW-1185">Reference proteome</keyword>
<feature type="compositionally biased region" description="Polar residues" evidence="1">
    <location>
        <begin position="533"/>
        <end position="552"/>
    </location>
</feature>
<gene>
    <name evidence="3" type="ORF">CINC_LOCUS6102</name>
</gene>
<feature type="region of interest" description="Disordered" evidence="1">
    <location>
        <begin position="637"/>
        <end position="695"/>
    </location>
</feature>
<protein>
    <submittedName>
        <fullName evidence="3">Uncharacterized protein</fullName>
    </submittedName>
</protein>
<evidence type="ECO:0000313" key="4">
    <source>
        <dbReference type="Proteomes" id="UP001154114"/>
    </source>
</evidence>
<accession>A0A9N8Q1K7</accession>
<organism evidence="3 4">
    <name type="scientific">Chrysodeixis includens</name>
    <name type="common">Soybean looper</name>
    <name type="synonym">Pseudoplusia includens</name>
    <dbReference type="NCBI Taxonomy" id="689277"/>
    <lineage>
        <taxon>Eukaryota</taxon>
        <taxon>Metazoa</taxon>
        <taxon>Ecdysozoa</taxon>
        <taxon>Arthropoda</taxon>
        <taxon>Hexapoda</taxon>
        <taxon>Insecta</taxon>
        <taxon>Pterygota</taxon>
        <taxon>Neoptera</taxon>
        <taxon>Endopterygota</taxon>
        <taxon>Lepidoptera</taxon>
        <taxon>Glossata</taxon>
        <taxon>Ditrysia</taxon>
        <taxon>Noctuoidea</taxon>
        <taxon>Noctuidae</taxon>
        <taxon>Plusiinae</taxon>
        <taxon>Chrysodeixis</taxon>
    </lineage>
</organism>
<evidence type="ECO:0000256" key="1">
    <source>
        <dbReference type="SAM" id="MobiDB-lite"/>
    </source>
</evidence>
<evidence type="ECO:0000256" key="2">
    <source>
        <dbReference type="SAM" id="SignalP"/>
    </source>
</evidence>
<feature type="compositionally biased region" description="Polar residues" evidence="1">
    <location>
        <begin position="399"/>
        <end position="408"/>
    </location>
</feature>
<feature type="region of interest" description="Disordered" evidence="1">
    <location>
        <begin position="274"/>
        <end position="334"/>
    </location>
</feature>
<keyword evidence="2" id="KW-0732">Signal</keyword>
<name>A0A9N8Q1K7_CHRIL</name>
<proteinExistence type="predicted"/>
<feature type="compositionally biased region" description="Polar residues" evidence="1">
    <location>
        <begin position="416"/>
        <end position="436"/>
    </location>
</feature>
<dbReference type="AlphaFoldDB" id="A0A9N8Q1K7"/>
<feature type="region of interest" description="Disordered" evidence="1">
    <location>
        <begin position="399"/>
        <end position="569"/>
    </location>
</feature>